<proteinExistence type="predicted"/>
<accession>A0LWI5</accession>
<keyword evidence="2" id="KW-1185">Reference proteome</keyword>
<reference evidence="1 2" key="1">
    <citation type="journal article" date="2009" name="Genome Res.">
        <title>Complete genome of the cellulolytic thermophile Acidothermus cellulolyticus 11B provides insights into its ecophysiological and evolutionary adaptations.</title>
        <authorList>
            <person name="Barabote R.D."/>
            <person name="Xie G."/>
            <person name="Leu D.H."/>
            <person name="Normand P."/>
            <person name="Necsulea A."/>
            <person name="Daubin V."/>
            <person name="Medigue C."/>
            <person name="Adney W.S."/>
            <person name="Xu X.C."/>
            <person name="Lapidus A."/>
            <person name="Parales R.E."/>
            <person name="Detter C."/>
            <person name="Pujic P."/>
            <person name="Bruce D."/>
            <person name="Lavire C."/>
            <person name="Challacombe J.F."/>
            <person name="Brettin T.S."/>
            <person name="Berry A.M."/>
        </authorList>
    </citation>
    <scope>NUCLEOTIDE SEQUENCE [LARGE SCALE GENOMIC DNA]</scope>
    <source>
        <strain evidence="2">ATCC 43068 / DSM 8971 / 11B</strain>
    </source>
</reference>
<dbReference type="Pfam" id="PF11209">
    <property type="entry name" value="LmeA"/>
    <property type="match status" value="1"/>
</dbReference>
<dbReference type="HOGENOM" id="CLU_036478_2_1_11"/>
<dbReference type="Proteomes" id="UP000008221">
    <property type="component" value="Chromosome"/>
</dbReference>
<name>A0LWI5_ACIC1</name>
<gene>
    <name evidence="1" type="ordered locus">Acel_2023</name>
</gene>
<dbReference type="InterPro" id="IPR021373">
    <property type="entry name" value="DUF2993"/>
</dbReference>
<dbReference type="EMBL" id="CP000481">
    <property type="protein sequence ID" value="ABK53795.1"/>
    <property type="molecule type" value="Genomic_DNA"/>
</dbReference>
<dbReference type="InParanoid" id="A0LWI5"/>
<organism evidence="1 2">
    <name type="scientific">Acidothermus cellulolyticus (strain ATCC 43068 / DSM 8971 / 11B)</name>
    <dbReference type="NCBI Taxonomy" id="351607"/>
    <lineage>
        <taxon>Bacteria</taxon>
        <taxon>Bacillati</taxon>
        <taxon>Actinomycetota</taxon>
        <taxon>Actinomycetes</taxon>
        <taxon>Acidothermales</taxon>
        <taxon>Acidothermaceae</taxon>
        <taxon>Acidothermus</taxon>
    </lineage>
</organism>
<sequence length="259" mass="27253">MTKLLGVVVLLLGLLFAADRIAAHEAESELASVVQHAARLPRRPTVSVGFPFLTQVLRGRYTDITVRATDLFADAAGKPIPDTSSLQLDFAGVHVPLSRLLQRDFRHVPVDRIAGTAVIPFDRISAAAHVRNLAIAPGPAPDELEFRLSVAAIEVGVVARLSIDGTVLAVTPVQITGTEDAAVSAVIEAQLRRELTYRVQIPGMPAGVSLTNVTVNPAGVSLDAAGRNVTLDAVVPANARAAEQGSAMARRCRAVSCVP</sequence>
<evidence type="ECO:0008006" key="3">
    <source>
        <dbReference type="Google" id="ProtNLM"/>
    </source>
</evidence>
<dbReference type="RefSeq" id="WP_011720858.1">
    <property type="nucleotide sequence ID" value="NC_008578.1"/>
</dbReference>
<evidence type="ECO:0000313" key="1">
    <source>
        <dbReference type="EMBL" id="ABK53795.1"/>
    </source>
</evidence>
<dbReference type="OrthoDB" id="3215846at2"/>
<protein>
    <recommendedName>
        <fullName evidence="3">DUF2993 domain-containing protein</fullName>
    </recommendedName>
</protein>
<dbReference type="KEGG" id="ace:Acel_2023"/>
<dbReference type="AlphaFoldDB" id="A0LWI5"/>
<evidence type="ECO:0000313" key="2">
    <source>
        <dbReference type="Proteomes" id="UP000008221"/>
    </source>
</evidence>
<dbReference type="STRING" id="351607.Acel_2023"/>